<gene>
    <name evidence="6" type="ORF">Tco_1069523</name>
</gene>
<evidence type="ECO:0000256" key="3">
    <source>
        <dbReference type="SAM" id="MobiDB-lite"/>
    </source>
</evidence>
<keyword evidence="2" id="KW-0863">Zinc-finger</keyword>
<keyword evidence="4" id="KW-0732">Signal</keyword>
<dbReference type="PANTHER" id="PTHR11439:SF521">
    <property type="entry name" value="RNA-DIRECTED DNA POLYMERASE"/>
    <property type="match status" value="1"/>
</dbReference>
<evidence type="ECO:0000256" key="1">
    <source>
        <dbReference type="ARBA" id="ARBA00022750"/>
    </source>
</evidence>
<keyword evidence="2" id="KW-0862">Zinc</keyword>
<keyword evidence="1" id="KW-0064">Aspartyl protease</keyword>
<dbReference type="SUPFAM" id="SSF56672">
    <property type="entry name" value="DNA/RNA polymerases"/>
    <property type="match status" value="1"/>
</dbReference>
<accession>A0ABQ5HK87</accession>
<evidence type="ECO:0000259" key="5">
    <source>
        <dbReference type="PROSITE" id="PS50158"/>
    </source>
</evidence>
<keyword evidence="1" id="KW-0645">Protease</keyword>
<dbReference type="Pfam" id="PF07727">
    <property type="entry name" value="RVT_2"/>
    <property type="match status" value="1"/>
</dbReference>
<name>A0ABQ5HK87_9ASTR</name>
<evidence type="ECO:0000313" key="6">
    <source>
        <dbReference type="EMBL" id="GJT87806.1"/>
    </source>
</evidence>
<dbReference type="CDD" id="cd09272">
    <property type="entry name" value="RNase_HI_RT_Ty1"/>
    <property type="match status" value="1"/>
</dbReference>
<feature type="signal peptide" evidence="4">
    <location>
        <begin position="1"/>
        <end position="15"/>
    </location>
</feature>
<evidence type="ECO:0000256" key="2">
    <source>
        <dbReference type="PROSITE-ProRule" id="PRU00047"/>
    </source>
</evidence>
<evidence type="ECO:0000313" key="7">
    <source>
        <dbReference type="Proteomes" id="UP001151760"/>
    </source>
</evidence>
<dbReference type="InterPro" id="IPR036875">
    <property type="entry name" value="Znf_CCHC_sf"/>
</dbReference>
<dbReference type="InterPro" id="IPR013103">
    <property type="entry name" value="RVT_2"/>
</dbReference>
<feature type="domain" description="CCHC-type" evidence="5">
    <location>
        <begin position="87"/>
        <end position="101"/>
    </location>
</feature>
<dbReference type="PANTHER" id="PTHR11439">
    <property type="entry name" value="GAG-POL-RELATED RETROTRANSPOSON"/>
    <property type="match status" value="1"/>
</dbReference>
<dbReference type="InterPro" id="IPR057670">
    <property type="entry name" value="SH3_retrovirus"/>
</dbReference>
<dbReference type="Pfam" id="PF22936">
    <property type="entry name" value="Pol_BBD"/>
    <property type="match status" value="1"/>
</dbReference>
<reference evidence="6" key="2">
    <citation type="submission" date="2022-01" db="EMBL/GenBank/DDBJ databases">
        <authorList>
            <person name="Yamashiro T."/>
            <person name="Shiraishi A."/>
            <person name="Satake H."/>
            <person name="Nakayama K."/>
        </authorList>
    </citation>
    <scope>NUCLEOTIDE SEQUENCE</scope>
</reference>
<reference evidence="6" key="1">
    <citation type="journal article" date="2022" name="Int. J. Mol. Sci.">
        <title>Draft Genome of Tanacetum Coccineum: Genomic Comparison of Closely Related Tanacetum-Family Plants.</title>
        <authorList>
            <person name="Yamashiro T."/>
            <person name="Shiraishi A."/>
            <person name="Nakayama K."/>
            <person name="Satake H."/>
        </authorList>
    </citation>
    <scope>NUCLEOTIDE SEQUENCE</scope>
</reference>
<feature type="chain" id="PRO_5045551196" evidence="4">
    <location>
        <begin position="16"/>
        <end position="612"/>
    </location>
</feature>
<sequence>MHFLLFSMSMVYVLTTPMPEDGGDNPNVDQVMRRAKWDNDDYVYRGLILNVVNMVEHNNSSRYNDNMGKRKHHNTKADPNKKPKVTCWKCGKPGYLKKDCKAGNVGNKANGSGTKGSMDGSSNLLKGQNLFNKSLQVDSGATVHVCKDRCWFKTYESLNDGSILRMGNESTVLMHGGGCVDLRAESRVLRAVVRLPDPKLKTLGERGIECIFVGYDEHSKAFRFYVIEPNDSVAINSIIKLRDAIFDEHSGSVVPEKVTDEVVQQPELELRKSKRHRLQTSGLQMDLQKKAEVARISTIRLLIAMASIHNLIIHQMDVKTAFLNGKLEKEAPKQWHQNFDEVVLSNGYLLNQADKCVYRKIDESGKEVIICLYVDDMLIFGTDQVLDLTKEFLSSRFSMKDIEEADVILGIRIKHESNGIEISQSYYIEKVLKKFNHFDCTLVSTLMDTIEKLIPNNGQAVSQLEYSRVIGCLMYAMTCWMVTSSPGTQHWQAIQWVLKYLKKTMDYRLIYTGYPLVLEGYTDASWISNTEDNLSISGWVFLLGGGAISWASKNQTCITGSTMESEFEALAAAGKEAEWLKNLLLEIPLWIKPIAPISIRCDSATTLAKAYS</sequence>
<protein>
    <submittedName>
        <fullName evidence="6">Zinc finger, CCHC-type containing protein</fullName>
    </submittedName>
</protein>
<dbReference type="InterPro" id="IPR054722">
    <property type="entry name" value="PolX-like_BBD"/>
</dbReference>
<dbReference type="InterPro" id="IPR001878">
    <property type="entry name" value="Znf_CCHC"/>
</dbReference>
<evidence type="ECO:0000256" key="4">
    <source>
        <dbReference type="SAM" id="SignalP"/>
    </source>
</evidence>
<keyword evidence="1" id="KW-0378">Hydrolase</keyword>
<organism evidence="6 7">
    <name type="scientific">Tanacetum coccineum</name>
    <dbReference type="NCBI Taxonomy" id="301880"/>
    <lineage>
        <taxon>Eukaryota</taxon>
        <taxon>Viridiplantae</taxon>
        <taxon>Streptophyta</taxon>
        <taxon>Embryophyta</taxon>
        <taxon>Tracheophyta</taxon>
        <taxon>Spermatophyta</taxon>
        <taxon>Magnoliopsida</taxon>
        <taxon>eudicotyledons</taxon>
        <taxon>Gunneridae</taxon>
        <taxon>Pentapetalae</taxon>
        <taxon>asterids</taxon>
        <taxon>campanulids</taxon>
        <taxon>Asterales</taxon>
        <taxon>Asteraceae</taxon>
        <taxon>Asteroideae</taxon>
        <taxon>Anthemideae</taxon>
        <taxon>Anthemidinae</taxon>
        <taxon>Tanacetum</taxon>
    </lineage>
</organism>
<feature type="region of interest" description="Disordered" evidence="3">
    <location>
        <begin position="61"/>
        <end position="82"/>
    </location>
</feature>
<keyword evidence="7" id="KW-1185">Reference proteome</keyword>
<dbReference type="Proteomes" id="UP001151760">
    <property type="component" value="Unassembled WGS sequence"/>
</dbReference>
<keyword evidence="2" id="KW-0479">Metal-binding</keyword>
<comment type="caution">
    <text evidence="6">The sequence shown here is derived from an EMBL/GenBank/DDBJ whole genome shotgun (WGS) entry which is preliminary data.</text>
</comment>
<dbReference type="InterPro" id="IPR043502">
    <property type="entry name" value="DNA/RNA_pol_sf"/>
</dbReference>
<proteinExistence type="predicted"/>
<dbReference type="SUPFAM" id="SSF57756">
    <property type="entry name" value="Retrovirus zinc finger-like domains"/>
    <property type="match status" value="1"/>
</dbReference>
<dbReference type="EMBL" id="BQNB010019669">
    <property type="protein sequence ID" value="GJT87806.1"/>
    <property type="molecule type" value="Genomic_DNA"/>
</dbReference>
<dbReference type="Pfam" id="PF25597">
    <property type="entry name" value="SH3_retrovirus"/>
    <property type="match status" value="1"/>
</dbReference>
<dbReference type="PROSITE" id="PS50158">
    <property type="entry name" value="ZF_CCHC"/>
    <property type="match status" value="1"/>
</dbReference>